<keyword evidence="1" id="KW-0732">Signal</keyword>
<feature type="chain" id="PRO_5014850387" evidence="1">
    <location>
        <begin position="22"/>
        <end position="73"/>
    </location>
</feature>
<evidence type="ECO:0000256" key="1">
    <source>
        <dbReference type="SAM" id="SignalP"/>
    </source>
</evidence>
<sequence length="73" mass="8424">MSTKCALHTLLQILLMLRVISTPFRQFRLRPLATHSTNTVCYCFTLTTPDTKNHGDIDRCCFCDYLTLLHTCD</sequence>
<reference evidence="2" key="1">
    <citation type="submission" date="2018-01" db="EMBL/GenBank/DDBJ databases">
        <title>An insight into the sialome of Amazonian anophelines.</title>
        <authorList>
            <person name="Ribeiro J.M."/>
            <person name="Scarpassa V."/>
            <person name="Calvo E."/>
        </authorList>
    </citation>
    <scope>NUCLEOTIDE SEQUENCE</scope>
</reference>
<dbReference type="EMBL" id="GGFL01007185">
    <property type="protein sequence ID" value="MBW71363.1"/>
    <property type="molecule type" value="Transcribed_RNA"/>
</dbReference>
<organism evidence="2">
    <name type="scientific">Anopheles darlingi</name>
    <name type="common">Mosquito</name>
    <dbReference type="NCBI Taxonomy" id="43151"/>
    <lineage>
        <taxon>Eukaryota</taxon>
        <taxon>Metazoa</taxon>
        <taxon>Ecdysozoa</taxon>
        <taxon>Arthropoda</taxon>
        <taxon>Hexapoda</taxon>
        <taxon>Insecta</taxon>
        <taxon>Pterygota</taxon>
        <taxon>Neoptera</taxon>
        <taxon>Endopterygota</taxon>
        <taxon>Diptera</taxon>
        <taxon>Nematocera</taxon>
        <taxon>Culicoidea</taxon>
        <taxon>Culicidae</taxon>
        <taxon>Anophelinae</taxon>
        <taxon>Anopheles</taxon>
    </lineage>
</organism>
<evidence type="ECO:0000313" key="2">
    <source>
        <dbReference type="EMBL" id="MBW71363.1"/>
    </source>
</evidence>
<dbReference type="AlphaFoldDB" id="A0A2M4D1A6"/>
<accession>A0A2M4D1A6</accession>
<proteinExistence type="predicted"/>
<feature type="signal peptide" evidence="1">
    <location>
        <begin position="1"/>
        <end position="21"/>
    </location>
</feature>
<name>A0A2M4D1A6_ANODA</name>
<protein>
    <submittedName>
        <fullName evidence="2">Putative secreted protein</fullName>
    </submittedName>
</protein>